<reference evidence="2" key="1">
    <citation type="journal article" date="2008" name="Nature">
        <title>The amphioxus genome and the evolution of the chordate karyotype.</title>
        <authorList>
            <consortium name="US DOE Joint Genome Institute (JGI-PGF)"/>
            <person name="Putnam N.H."/>
            <person name="Butts T."/>
            <person name="Ferrier D.E.K."/>
            <person name="Furlong R.F."/>
            <person name="Hellsten U."/>
            <person name="Kawashima T."/>
            <person name="Robinson-Rechavi M."/>
            <person name="Shoguchi E."/>
            <person name="Terry A."/>
            <person name="Yu J.-K."/>
            <person name="Benito-Gutierrez E.L."/>
            <person name="Dubchak I."/>
            <person name="Garcia-Fernandez J."/>
            <person name="Gibson-Brown J.J."/>
            <person name="Grigoriev I.V."/>
            <person name="Horton A.C."/>
            <person name="de Jong P.J."/>
            <person name="Jurka J."/>
            <person name="Kapitonov V.V."/>
            <person name="Kohara Y."/>
            <person name="Kuroki Y."/>
            <person name="Lindquist E."/>
            <person name="Lucas S."/>
            <person name="Osoegawa K."/>
            <person name="Pennacchio L.A."/>
            <person name="Salamov A.A."/>
            <person name="Satou Y."/>
            <person name="Sauka-Spengler T."/>
            <person name="Schmutz J."/>
            <person name="Shin-I T."/>
            <person name="Toyoda A."/>
            <person name="Bronner-Fraser M."/>
            <person name="Fujiyama A."/>
            <person name="Holland L.Z."/>
            <person name="Holland P.W.H."/>
            <person name="Satoh N."/>
            <person name="Rokhsar D.S."/>
        </authorList>
    </citation>
    <scope>NUCLEOTIDE SEQUENCE [LARGE SCALE GENOMIC DNA]</scope>
    <source>
        <strain evidence="2">S238N-H82</strain>
        <tissue evidence="2">Testes</tissue>
    </source>
</reference>
<feature type="region of interest" description="Disordered" evidence="1">
    <location>
        <begin position="1"/>
        <end position="35"/>
    </location>
</feature>
<sequence length="316" mass="35690">MFSVPTTRRGKRRTLTTREAEPSEPHPPGATRSSVGRFLRLRRKIRRKMSVEKTRRKTLWKQGISEGLWPRGAYLVLPALQEVTEDVTERCVPTCLAVQVPVMAHLREDGQVCCWDDRWERRRQKYNLPPLYMEKVRRRLATRYGYRLREDSAQAPPQLELPPLPPSRRALSAVSSREDQDAVPAAQQVVAEDDGDKAEAEETVCTNPRPTDFTFPLRFLVTPGGADSIALPYGLRIPLLCRLLPPVVIPTPASRCHADYSVDRCHADSRDPLLCRPLLPVAMSTPVARCHMCRSLLSVAIQISAARCHADPIVYC</sequence>
<dbReference type="AlphaFoldDB" id="C3XXH4"/>
<dbReference type="EMBL" id="GG666471">
    <property type="protein sequence ID" value="EEN67434.1"/>
    <property type="molecule type" value="Genomic_DNA"/>
</dbReference>
<gene>
    <name evidence="2" type="ORF">BRAFLDRAFT_63947</name>
</gene>
<evidence type="ECO:0000313" key="2">
    <source>
        <dbReference type="EMBL" id="EEN67434.1"/>
    </source>
</evidence>
<dbReference type="InParanoid" id="C3XXH4"/>
<protein>
    <submittedName>
        <fullName evidence="2">Uncharacterized protein</fullName>
    </submittedName>
</protein>
<organism>
    <name type="scientific">Branchiostoma floridae</name>
    <name type="common">Florida lancelet</name>
    <name type="synonym">Amphioxus</name>
    <dbReference type="NCBI Taxonomy" id="7739"/>
    <lineage>
        <taxon>Eukaryota</taxon>
        <taxon>Metazoa</taxon>
        <taxon>Chordata</taxon>
        <taxon>Cephalochordata</taxon>
        <taxon>Leptocardii</taxon>
        <taxon>Amphioxiformes</taxon>
        <taxon>Branchiostomatidae</taxon>
        <taxon>Branchiostoma</taxon>
    </lineage>
</organism>
<name>C3XXH4_BRAFL</name>
<feature type="region of interest" description="Disordered" evidence="1">
    <location>
        <begin position="155"/>
        <end position="184"/>
    </location>
</feature>
<proteinExistence type="predicted"/>
<accession>C3XXH4</accession>
<evidence type="ECO:0000256" key="1">
    <source>
        <dbReference type="SAM" id="MobiDB-lite"/>
    </source>
</evidence>